<reference evidence="12 13" key="1">
    <citation type="submission" date="2023-09" db="EMBL/GenBank/DDBJ databases">
        <authorList>
            <person name="Rey-Velasco X."/>
        </authorList>
    </citation>
    <scope>NUCLEOTIDE SEQUENCE [LARGE SCALE GENOMIC DNA]</scope>
    <source>
        <strain evidence="12 13">P050</strain>
    </source>
</reference>
<feature type="domain" description="CBS" evidence="10">
    <location>
        <begin position="263"/>
        <end position="321"/>
    </location>
</feature>
<dbReference type="Pfam" id="PF00571">
    <property type="entry name" value="CBS"/>
    <property type="match status" value="1"/>
</dbReference>
<proteinExistence type="predicted"/>
<keyword evidence="3" id="KW-0677">Repeat</keyword>
<accession>A0ABU2Y0P9</accession>
<keyword evidence="13" id="KW-1185">Reference proteome</keyword>
<keyword evidence="4 8" id="KW-1133">Transmembrane helix</keyword>
<dbReference type="RefSeq" id="WP_311591489.1">
    <property type="nucleotide sequence ID" value="NZ_JAVRHV010000001.1"/>
</dbReference>
<dbReference type="PANTHER" id="PTHR22777">
    <property type="entry name" value="HEMOLYSIN-RELATED"/>
    <property type="match status" value="1"/>
</dbReference>
<keyword evidence="2 8" id="KW-0812">Transmembrane</keyword>
<gene>
    <name evidence="12" type="ORF">RM519_00470</name>
</gene>
<evidence type="ECO:0000256" key="9">
    <source>
        <dbReference type="SAM" id="Phobius"/>
    </source>
</evidence>
<evidence type="ECO:0000256" key="4">
    <source>
        <dbReference type="ARBA" id="ARBA00022989"/>
    </source>
</evidence>
<dbReference type="CDD" id="cd04590">
    <property type="entry name" value="CBS_pair_CorC_HlyC_assoc"/>
    <property type="match status" value="1"/>
</dbReference>
<comment type="caution">
    <text evidence="12">The sequence shown here is derived from an EMBL/GenBank/DDBJ whole genome shotgun (WGS) entry which is preliminary data.</text>
</comment>
<feature type="transmembrane region" description="Helical" evidence="9">
    <location>
        <begin position="89"/>
        <end position="107"/>
    </location>
</feature>
<evidence type="ECO:0000256" key="6">
    <source>
        <dbReference type="ARBA" id="ARBA00023136"/>
    </source>
</evidence>
<organism evidence="12 13">
    <name type="scientific">Urechidicola vernalis</name>
    <dbReference type="NCBI Taxonomy" id="3075600"/>
    <lineage>
        <taxon>Bacteria</taxon>
        <taxon>Pseudomonadati</taxon>
        <taxon>Bacteroidota</taxon>
        <taxon>Flavobacteriia</taxon>
        <taxon>Flavobacteriales</taxon>
        <taxon>Flavobacteriaceae</taxon>
        <taxon>Urechidicola</taxon>
    </lineage>
</organism>
<evidence type="ECO:0000256" key="5">
    <source>
        <dbReference type="ARBA" id="ARBA00023122"/>
    </source>
</evidence>
<dbReference type="SUPFAM" id="SSF54631">
    <property type="entry name" value="CBS-domain pair"/>
    <property type="match status" value="1"/>
</dbReference>
<evidence type="ECO:0000256" key="1">
    <source>
        <dbReference type="ARBA" id="ARBA00004141"/>
    </source>
</evidence>
<dbReference type="Gene3D" id="3.10.580.10">
    <property type="entry name" value="CBS-domain"/>
    <property type="match status" value="1"/>
</dbReference>
<evidence type="ECO:0000256" key="8">
    <source>
        <dbReference type="PROSITE-ProRule" id="PRU01193"/>
    </source>
</evidence>
<dbReference type="EMBL" id="JAVRHV010000001">
    <property type="protein sequence ID" value="MDT0551705.1"/>
    <property type="molecule type" value="Genomic_DNA"/>
</dbReference>
<dbReference type="InterPro" id="IPR002550">
    <property type="entry name" value="CNNM"/>
</dbReference>
<dbReference type="PROSITE" id="PS51371">
    <property type="entry name" value="CBS"/>
    <property type="match status" value="1"/>
</dbReference>
<evidence type="ECO:0000259" key="10">
    <source>
        <dbReference type="PROSITE" id="PS51371"/>
    </source>
</evidence>
<evidence type="ECO:0000259" key="11">
    <source>
        <dbReference type="PROSITE" id="PS51846"/>
    </source>
</evidence>
<evidence type="ECO:0000313" key="13">
    <source>
        <dbReference type="Proteomes" id="UP001252186"/>
    </source>
</evidence>
<name>A0ABU2Y0P9_9FLAO</name>
<feature type="domain" description="CNNM transmembrane" evidence="11">
    <location>
        <begin position="1"/>
        <end position="179"/>
    </location>
</feature>
<dbReference type="InterPro" id="IPR044751">
    <property type="entry name" value="Ion_transp-like_CBS"/>
</dbReference>
<keyword evidence="6 8" id="KW-0472">Membrane</keyword>
<dbReference type="PROSITE" id="PS51846">
    <property type="entry name" value="CNNM"/>
    <property type="match status" value="1"/>
</dbReference>
<dbReference type="Proteomes" id="UP001252186">
    <property type="component" value="Unassembled WGS sequence"/>
</dbReference>
<comment type="subcellular location">
    <subcellularLocation>
        <location evidence="1">Membrane</location>
        <topology evidence="1">Multi-pass membrane protein</topology>
    </subcellularLocation>
</comment>
<evidence type="ECO:0000256" key="3">
    <source>
        <dbReference type="ARBA" id="ARBA00022737"/>
    </source>
</evidence>
<evidence type="ECO:0000256" key="7">
    <source>
        <dbReference type="PROSITE-ProRule" id="PRU00703"/>
    </source>
</evidence>
<evidence type="ECO:0000313" key="12">
    <source>
        <dbReference type="EMBL" id="MDT0551705.1"/>
    </source>
</evidence>
<dbReference type="PANTHER" id="PTHR22777:SF4">
    <property type="entry name" value="UPF0053 PROTEIN SLL1254"/>
    <property type="match status" value="1"/>
</dbReference>
<sequence length="357" mass="40092">MVLLLAYLFLALFVSFVCSIMESVLLSTPQSYLIVKSDEGNKWATKFMELKNNIDKPLSAILSLNTVAHTIGAAGVGAQAVEVFGKSSFGIVSAVLTILILVITEIIPKTVGANYWRGLAKISFHTINVMIFLTYPLVFVSSIITKAFSKSEKETSTSREEIVALTSLGADEGVFTEKEHKVIQNIIRLKDVKVKEVMTPRVVVAVADENLTLTEFLQNKSYLKFSRIPVYSENDENITGYAFRQTVLEHIAENKGNLKLKDIKRPIVMVPNTKVLFTLWDELLNDKEHIAVIVDEYGGLDGIVTMEDIIETLLGLEIMDERDTVDDMQEYARQRWKAKQIEFNMLDQINSGKKEES</sequence>
<keyword evidence="5 7" id="KW-0129">CBS domain</keyword>
<protein>
    <submittedName>
        <fullName evidence="12">Hemolysin family protein</fullName>
    </submittedName>
</protein>
<dbReference type="InterPro" id="IPR000644">
    <property type="entry name" value="CBS_dom"/>
</dbReference>
<evidence type="ECO:0000256" key="2">
    <source>
        <dbReference type="ARBA" id="ARBA00022692"/>
    </source>
</evidence>
<dbReference type="Pfam" id="PF01595">
    <property type="entry name" value="CNNM"/>
    <property type="match status" value="1"/>
</dbReference>
<feature type="transmembrane region" description="Helical" evidence="9">
    <location>
        <begin position="127"/>
        <end position="149"/>
    </location>
</feature>
<dbReference type="InterPro" id="IPR046342">
    <property type="entry name" value="CBS_dom_sf"/>
</dbReference>